<dbReference type="GO" id="GO:0003677">
    <property type="term" value="F:DNA binding"/>
    <property type="evidence" value="ECO:0007669"/>
    <property type="project" value="UniProtKB-KW"/>
</dbReference>
<evidence type="ECO:0000256" key="2">
    <source>
        <dbReference type="ARBA" id="ARBA00023015"/>
    </source>
</evidence>
<dbReference type="InterPro" id="IPR001138">
    <property type="entry name" value="Zn2Cys6_DnaBD"/>
</dbReference>
<dbReference type="SMART" id="SM00066">
    <property type="entry name" value="GAL4"/>
    <property type="match status" value="1"/>
</dbReference>
<dbReference type="CDD" id="cd12148">
    <property type="entry name" value="fungal_TF_MHR"/>
    <property type="match status" value="1"/>
</dbReference>
<dbReference type="PROSITE" id="PS00463">
    <property type="entry name" value="ZN2_CY6_FUNGAL_1"/>
    <property type="match status" value="1"/>
</dbReference>
<dbReference type="GO" id="GO:0008270">
    <property type="term" value="F:zinc ion binding"/>
    <property type="evidence" value="ECO:0007669"/>
    <property type="project" value="InterPro"/>
</dbReference>
<dbReference type="PANTHER" id="PTHR47431:SF2">
    <property type="entry name" value="ZN(II)2CYS6 TRANSCRIPTION FACTOR (EUROFUNG)"/>
    <property type="match status" value="1"/>
</dbReference>
<dbReference type="GO" id="GO:0000981">
    <property type="term" value="F:DNA-binding transcription factor activity, RNA polymerase II-specific"/>
    <property type="evidence" value="ECO:0007669"/>
    <property type="project" value="InterPro"/>
</dbReference>
<dbReference type="GO" id="GO:0006351">
    <property type="term" value="P:DNA-templated transcription"/>
    <property type="evidence" value="ECO:0007669"/>
    <property type="project" value="InterPro"/>
</dbReference>
<evidence type="ECO:0000256" key="4">
    <source>
        <dbReference type="ARBA" id="ARBA00023163"/>
    </source>
</evidence>
<reference evidence="8" key="2">
    <citation type="submission" date="2021-02" db="EMBL/GenBank/DDBJ databases">
        <title>Aspergillus chevalieri M1 genome sequence.</title>
        <authorList>
            <person name="Kadooka C."/>
            <person name="Mori K."/>
            <person name="Futagami T."/>
        </authorList>
    </citation>
    <scope>NUCLEOTIDE SEQUENCE</scope>
    <source>
        <strain evidence="8">M1</strain>
    </source>
</reference>
<dbReference type="EMBL" id="AP024416">
    <property type="protein sequence ID" value="BCR82944.1"/>
    <property type="molecule type" value="Genomic_DNA"/>
</dbReference>
<accession>A0A7R7VFR6</accession>
<dbReference type="Proteomes" id="UP000637239">
    <property type="component" value="Chromosome 1"/>
</dbReference>
<protein>
    <recommendedName>
        <fullName evidence="7">Zn(2)-C6 fungal-type domain-containing protein</fullName>
    </recommendedName>
</protein>
<keyword evidence="9" id="KW-1185">Reference proteome</keyword>
<dbReference type="RefSeq" id="XP_043131466.1">
    <property type="nucleotide sequence ID" value="XM_043278253.1"/>
</dbReference>
<dbReference type="AlphaFoldDB" id="A0A7R7VFR6"/>
<gene>
    <name evidence="8" type="ORF">ACHE_10346A</name>
</gene>
<evidence type="ECO:0000313" key="9">
    <source>
        <dbReference type="Proteomes" id="UP000637239"/>
    </source>
</evidence>
<dbReference type="InterPro" id="IPR007219">
    <property type="entry name" value="XnlR_reg_dom"/>
</dbReference>
<proteinExistence type="predicted"/>
<dbReference type="GeneID" id="66977303"/>
<evidence type="ECO:0000259" key="7">
    <source>
        <dbReference type="PROSITE" id="PS50048"/>
    </source>
</evidence>
<organism evidence="8 9">
    <name type="scientific">Aspergillus chevalieri</name>
    <name type="common">Eurotium chevalieri</name>
    <dbReference type="NCBI Taxonomy" id="182096"/>
    <lineage>
        <taxon>Eukaryota</taxon>
        <taxon>Fungi</taxon>
        <taxon>Dikarya</taxon>
        <taxon>Ascomycota</taxon>
        <taxon>Pezizomycotina</taxon>
        <taxon>Eurotiomycetes</taxon>
        <taxon>Eurotiomycetidae</taxon>
        <taxon>Eurotiales</taxon>
        <taxon>Aspergillaceae</taxon>
        <taxon>Aspergillus</taxon>
        <taxon>Aspergillus subgen. Aspergillus</taxon>
    </lineage>
</organism>
<dbReference type="PROSITE" id="PS50048">
    <property type="entry name" value="ZN2_CY6_FUNGAL_2"/>
    <property type="match status" value="1"/>
</dbReference>
<reference evidence="8" key="1">
    <citation type="submission" date="2021-01" db="EMBL/GenBank/DDBJ databases">
        <authorList>
            <consortium name="Aspergillus chevalieri M1 genome sequencing consortium"/>
            <person name="Kazuki M."/>
            <person name="Futagami T."/>
        </authorList>
    </citation>
    <scope>NUCLEOTIDE SEQUENCE</scope>
    <source>
        <strain evidence="8">M1</strain>
    </source>
</reference>
<dbReference type="Pfam" id="PF04082">
    <property type="entry name" value="Fungal_trans"/>
    <property type="match status" value="1"/>
</dbReference>
<keyword evidence="1" id="KW-0479">Metal-binding</keyword>
<evidence type="ECO:0000256" key="5">
    <source>
        <dbReference type="ARBA" id="ARBA00023242"/>
    </source>
</evidence>
<evidence type="ECO:0000256" key="6">
    <source>
        <dbReference type="SAM" id="MobiDB-lite"/>
    </source>
</evidence>
<dbReference type="CDD" id="cd00067">
    <property type="entry name" value="GAL4"/>
    <property type="match status" value="1"/>
</dbReference>
<dbReference type="Pfam" id="PF00172">
    <property type="entry name" value="Zn_clus"/>
    <property type="match status" value="1"/>
</dbReference>
<feature type="region of interest" description="Disordered" evidence="6">
    <location>
        <begin position="43"/>
        <end position="73"/>
    </location>
</feature>
<keyword evidence="3" id="KW-0238">DNA-binding</keyword>
<keyword evidence="4" id="KW-0804">Transcription</keyword>
<evidence type="ECO:0000256" key="1">
    <source>
        <dbReference type="ARBA" id="ARBA00022723"/>
    </source>
</evidence>
<sequence>MARPSPLACIECRQHHVKCDAKTPSCSRCLDTGISCKYLPSRRGRNRKARDGRRPESSTLVPEISRPGDSGPLGGDIINSPFSSMGNITKDNASITSRAHGQSPLPGASAQNDLDPDTRLVRQYYENFHSAHPILVPANEYERRGYPECVRQVVRFIGSHYSLLISSESLRESTAVRLSSNDTRSPSMVKALLLYSIILYARGENTEAQEWFSRAVDGALELGMHRKEFATMYCDGQELEAESLRRTWWELTIMEIYMASFQRKITLRCGSIAHDVGLPCEESIYANSNDDGDTTESRYSSYSYRIDAAYILARVLVLNSLGETHRDHLQAVENALVSWTNHLPPNKVDIVDTYGVVDEMLFQAHTIIQYAAMLLHLPRSNIRPAVPDAETVTCPITPARLPPSFTRHVHDIKATEASKQLSNLLSMRPNVQRYSPFIICSLALCGLVQLATSRIHSPECSEHHRNRVVLVLGCLKVLKRNWSIAQHAYQHVRQAAAETFAASSGPLRWFQSHGSSNSSATLKNGPVSGRSSVEGPELLNVGGNLPAMPPTNTDGQDMFSQGLLSAYIDPTCSDPSFLNNIFDMELT</sequence>
<keyword evidence="5" id="KW-0539">Nucleus</keyword>
<feature type="region of interest" description="Disordered" evidence="6">
    <location>
        <begin position="512"/>
        <end position="556"/>
    </location>
</feature>
<feature type="domain" description="Zn(2)-C6 fungal-type" evidence="7">
    <location>
        <begin position="8"/>
        <end position="38"/>
    </location>
</feature>
<feature type="compositionally biased region" description="Polar residues" evidence="6">
    <location>
        <begin position="512"/>
        <end position="522"/>
    </location>
</feature>
<evidence type="ECO:0000256" key="3">
    <source>
        <dbReference type="ARBA" id="ARBA00023125"/>
    </source>
</evidence>
<dbReference type="InterPro" id="IPR036864">
    <property type="entry name" value="Zn2-C6_fun-type_DNA-bd_sf"/>
</dbReference>
<dbReference type="KEGG" id="ache:ACHE_10346A"/>
<dbReference type="Gene3D" id="4.10.240.10">
    <property type="entry name" value="Zn(2)-C6 fungal-type DNA-binding domain"/>
    <property type="match status" value="1"/>
</dbReference>
<evidence type="ECO:0000313" key="8">
    <source>
        <dbReference type="EMBL" id="BCR82944.1"/>
    </source>
</evidence>
<dbReference type="PANTHER" id="PTHR47431">
    <property type="entry name" value="ZN(II)2CYS6 TRANSCRIPTION FACTOR (EUROFUNG)-RELATED"/>
    <property type="match status" value="1"/>
</dbReference>
<dbReference type="SUPFAM" id="SSF57701">
    <property type="entry name" value="Zn2/Cys6 DNA-binding domain"/>
    <property type="match status" value="1"/>
</dbReference>
<name>A0A7R7VFR6_ASPCH</name>
<keyword evidence="2" id="KW-0805">Transcription regulation</keyword>